<evidence type="ECO:0000313" key="3">
    <source>
        <dbReference type="Proteomes" id="UP001163104"/>
    </source>
</evidence>
<evidence type="ECO:0000256" key="1">
    <source>
        <dbReference type="SAM" id="SignalP"/>
    </source>
</evidence>
<keyword evidence="1" id="KW-0732">Signal</keyword>
<protein>
    <submittedName>
        <fullName evidence="2">Uncharacterized protein</fullName>
    </submittedName>
</protein>
<feature type="chain" id="PRO_5041205948" evidence="1">
    <location>
        <begin position="27"/>
        <end position="291"/>
    </location>
</feature>
<dbReference type="Proteomes" id="UP001163104">
    <property type="component" value="Chromosome"/>
</dbReference>
<sequence>MKKLIYSIIFTSILFASFGFTSKADASTDLETLLKDKGYTSSDIALMNDETKERIANSDGEKADYTVTAKEYYNSLDGTRYEVTDENREEINKIMNEDIEKYAQETGISILRTNKADMNVNILSAGDSYEDAKLSVSAFVDKSSTNSIEHTYWAFLDFMWTESPTAQLTDHIGLAWTQEFKGLANSLDGYLSWAHILESNIVTGNINPSQELYGIKGKFLVPDSDFITGGISQQIVAPRKYDTDLGKFQAKYVHTLVPFTGAINIGPAAVNVPTEWLTQEFVLDFNIRVGE</sequence>
<accession>A0AA46PUD8</accession>
<dbReference type="AlphaFoldDB" id="A0AA46PUD8"/>
<name>A0AA46PUD8_CYTFI</name>
<evidence type="ECO:0000313" key="2">
    <source>
        <dbReference type="EMBL" id="UYG93175.1"/>
    </source>
</evidence>
<organism evidence="2 3">
    <name type="scientific">Cytobacillus firmus</name>
    <name type="common">Bacillus firmus</name>
    <dbReference type="NCBI Taxonomy" id="1399"/>
    <lineage>
        <taxon>Bacteria</taxon>
        <taxon>Bacillati</taxon>
        <taxon>Bacillota</taxon>
        <taxon>Bacilli</taxon>
        <taxon>Bacillales</taxon>
        <taxon>Bacillaceae</taxon>
        <taxon>Cytobacillus</taxon>
    </lineage>
</organism>
<proteinExistence type="predicted"/>
<dbReference type="EMBL" id="CP107027">
    <property type="protein sequence ID" value="UYG93175.1"/>
    <property type="molecule type" value="Genomic_DNA"/>
</dbReference>
<reference evidence="2" key="1">
    <citation type="submission" date="2022-10" db="EMBL/GenBank/DDBJ databases">
        <title>Mechanism of multi-heavy metal repair in Cytobacillus Firmus M7.</title>
        <authorList>
            <person name="Li X."/>
            <person name="Yu C."/>
        </authorList>
    </citation>
    <scope>NUCLEOTIDE SEQUENCE</scope>
    <source>
        <strain evidence="2">M7</strain>
    </source>
</reference>
<gene>
    <name evidence="2" type="ORF">OD459_12845</name>
</gene>
<dbReference type="RefSeq" id="WP_263599067.1">
    <property type="nucleotide sequence ID" value="NZ_CP107027.1"/>
</dbReference>
<feature type="signal peptide" evidence="1">
    <location>
        <begin position="1"/>
        <end position="26"/>
    </location>
</feature>